<feature type="domain" description="ABC transporter" evidence="4">
    <location>
        <begin position="2"/>
        <end position="228"/>
    </location>
</feature>
<evidence type="ECO:0000256" key="1">
    <source>
        <dbReference type="ARBA" id="ARBA00022448"/>
    </source>
</evidence>
<proteinExistence type="predicted"/>
<dbReference type="AlphaFoldDB" id="E1JYV9"/>
<dbReference type="PANTHER" id="PTHR42781">
    <property type="entry name" value="SPERMIDINE/PUTRESCINE IMPORT ATP-BINDING PROTEIN POTA"/>
    <property type="match status" value="1"/>
</dbReference>
<dbReference type="PROSITE" id="PS50893">
    <property type="entry name" value="ABC_TRANSPORTER_2"/>
    <property type="match status" value="1"/>
</dbReference>
<protein>
    <submittedName>
        <fullName evidence="5">ABC transporter related protein</fullName>
    </submittedName>
</protein>
<dbReference type="InterPro" id="IPR003439">
    <property type="entry name" value="ABC_transporter-like_ATP-bd"/>
</dbReference>
<dbReference type="PANTHER" id="PTHR42781:SF4">
    <property type="entry name" value="SPERMIDINE_PUTRESCINE IMPORT ATP-BINDING PROTEIN POTA"/>
    <property type="match status" value="1"/>
</dbReference>
<dbReference type="EMBL" id="AECZ01000019">
    <property type="protein sequence ID" value="EFL50529.1"/>
    <property type="molecule type" value="Genomic_DNA"/>
</dbReference>
<keyword evidence="6" id="KW-1185">Reference proteome</keyword>
<evidence type="ECO:0000256" key="3">
    <source>
        <dbReference type="ARBA" id="ARBA00022840"/>
    </source>
</evidence>
<dbReference type="SMART" id="SM00382">
    <property type="entry name" value="AAA"/>
    <property type="match status" value="1"/>
</dbReference>
<dbReference type="Pfam" id="PF00005">
    <property type="entry name" value="ABC_tran"/>
    <property type="match status" value="1"/>
</dbReference>
<dbReference type="eggNOG" id="COG3842">
    <property type="taxonomic scope" value="Bacteria"/>
</dbReference>
<keyword evidence="2" id="KW-0547">Nucleotide-binding</keyword>
<evidence type="ECO:0000256" key="2">
    <source>
        <dbReference type="ARBA" id="ARBA00022741"/>
    </source>
</evidence>
<evidence type="ECO:0000313" key="6">
    <source>
        <dbReference type="Proteomes" id="UP000006250"/>
    </source>
</evidence>
<dbReference type="InterPro" id="IPR027417">
    <property type="entry name" value="P-loop_NTPase"/>
</dbReference>
<sequence>MTLLARLTKKLPHFTLDVEISCPPGGILVLTGPSGSGKTTILRLLAGLDDPDEGQVGLDGDVWRDTVKGIRVKPRQRGIGLVFQEYSLFPHMTLAENVSYATTDTAFAEELLELFGIAHLKDAHPGTMSGGERQRGALCQALARRPKALLLDEPFSALDAATRVTLRHELLDVRDRFAIPIVHVTHDLAEAAILGDQVVTINRGAIDPGWFSTQLCQYREEREALFARFGAPSPAMARPRENPQHCCEEGM</sequence>
<dbReference type="GO" id="GO:0016887">
    <property type="term" value="F:ATP hydrolysis activity"/>
    <property type="evidence" value="ECO:0007669"/>
    <property type="project" value="InterPro"/>
</dbReference>
<dbReference type="RefSeq" id="WP_005994863.1">
    <property type="nucleotide sequence ID" value="NZ_AECZ01000019.1"/>
</dbReference>
<dbReference type="STRING" id="596151.DesfrDRAFT_2808"/>
<gene>
    <name evidence="5" type="ORF">DesfrDRAFT_2808</name>
</gene>
<evidence type="ECO:0000313" key="5">
    <source>
        <dbReference type="EMBL" id="EFL50529.1"/>
    </source>
</evidence>
<accession>E1JYV9</accession>
<keyword evidence="3" id="KW-0067">ATP-binding</keyword>
<dbReference type="Gene3D" id="3.40.50.300">
    <property type="entry name" value="P-loop containing nucleotide triphosphate hydrolases"/>
    <property type="match status" value="1"/>
</dbReference>
<dbReference type="GO" id="GO:0005524">
    <property type="term" value="F:ATP binding"/>
    <property type="evidence" value="ECO:0007669"/>
    <property type="project" value="UniProtKB-KW"/>
</dbReference>
<keyword evidence="1" id="KW-0813">Transport</keyword>
<reference evidence="5 6" key="1">
    <citation type="submission" date="2010-08" db="EMBL/GenBank/DDBJ databases">
        <title>The draft genome of Desulfovibrio fructosovorans JJ.</title>
        <authorList>
            <consortium name="US DOE Joint Genome Institute (JGI-PGF)"/>
            <person name="Lucas S."/>
            <person name="Copeland A."/>
            <person name="Lapidus A."/>
            <person name="Cheng J.-F."/>
            <person name="Bruce D."/>
            <person name="Goodwin L."/>
            <person name="Pitluck S."/>
            <person name="Land M.L."/>
            <person name="Hauser L."/>
            <person name="Chang Y.-J."/>
            <person name="Jeffries C."/>
            <person name="Wall J.D."/>
            <person name="Stahl D.A."/>
            <person name="Arkin A.P."/>
            <person name="Dehal P."/>
            <person name="Stolyar S.M."/>
            <person name="Hazen T.C."/>
            <person name="Woyke T.J."/>
        </authorList>
    </citation>
    <scope>NUCLEOTIDE SEQUENCE [LARGE SCALE GENOMIC DNA]</scope>
    <source>
        <strain evidence="5 6">JJ</strain>
    </source>
</reference>
<dbReference type="Proteomes" id="UP000006250">
    <property type="component" value="Unassembled WGS sequence"/>
</dbReference>
<name>E1JYV9_SOLFR</name>
<dbReference type="InterPro" id="IPR050093">
    <property type="entry name" value="ABC_SmlMolc_Importer"/>
</dbReference>
<evidence type="ECO:0000259" key="4">
    <source>
        <dbReference type="PROSITE" id="PS50893"/>
    </source>
</evidence>
<dbReference type="OrthoDB" id="9809450at2"/>
<dbReference type="InterPro" id="IPR003593">
    <property type="entry name" value="AAA+_ATPase"/>
</dbReference>
<dbReference type="SUPFAM" id="SSF52540">
    <property type="entry name" value="P-loop containing nucleoside triphosphate hydrolases"/>
    <property type="match status" value="1"/>
</dbReference>
<comment type="caution">
    <text evidence="5">The sequence shown here is derived from an EMBL/GenBank/DDBJ whole genome shotgun (WGS) entry which is preliminary data.</text>
</comment>
<organism evidence="5 6">
    <name type="scientific">Solidesulfovibrio fructosivorans JJ]</name>
    <dbReference type="NCBI Taxonomy" id="596151"/>
    <lineage>
        <taxon>Bacteria</taxon>
        <taxon>Pseudomonadati</taxon>
        <taxon>Thermodesulfobacteriota</taxon>
        <taxon>Desulfovibrionia</taxon>
        <taxon>Desulfovibrionales</taxon>
        <taxon>Desulfovibrionaceae</taxon>
        <taxon>Solidesulfovibrio</taxon>
    </lineage>
</organism>